<keyword evidence="1" id="KW-0472">Membrane</keyword>
<dbReference type="Pfam" id="PF04955">
    <property type="entry name" value="HupE_UreJ"/>
    <property type="match status" value="1"/>
</dbReference>
<dbReference type="RefSeq" id="WP_211861263.1">
    <property type="nucleotide sequence ID" value="NZ_JAAEDM010000012.1"/>
</dbReference>
<dbReference type="AlphaFoldDB" id="A0A9X9WUQ6"/>
<evidence type="ECO:0000256" key="1">
    <source>
        <dbReference type="SAM" id="Phobius"/>
    </source>
</evidence>
<dbReference type="Proteomes" id="UP001138751">
    <property type="component" value="Unassembled WGS sequence"/>
</dbReference>
<feature type="transmembrane region" description="Helical" evidence="1">
    <location>
        <begin position="143"/>
        <end position="168"/>
    </location>
</feature>
<evidence type="ECO:0000256" key="2">
    <source>
        <dbReference type="SAM" id="SignalP"/>
    </source>
</evidence>
<dbReference type="EMBL" id="JAAEDM010000012">
    <property type="protein sequence ID" value="MBR0670885.1"/>
    <property type="molecule type" value="Genomic_DNA"/>
</dbReference>
<reference evidence="3" key="1">
    <citation type="submission" date="2020-01" db="EMBL/GenBank/DDBJ databases">
        <authorList>
            <person name="Rat A."/>
        </authorList>
    </citation>
    <scope>NUCLEOTIDE SEQUENCE</scope>
    <source>
        <strain evidence="3">LMG 31231</strain>
    </source>
</reference>
<evidence type="ECO:0000313" key="4">
    <source>
        <dbReference type="Proteomes" id="UP001138751"/>
    </source>
</evidence>
<comment type="caution">
    <text evidence="3">The sequence shown here is derived from an EMBL/GenBank/DDBJ whole genome shotgun (WGS) entry which is preliminary data.</text>
</comment>
<proteinExistence type="predicted"/>
<feature type="transmembrane region" description="Helical" evidence="1">
    <location>
        <begin position="115"/>
        <end position="137"/>
    </location>
</feature>
<feature type="chain" id="PRO_5040938642" description="Urease accessory protein UreJ" evidence="2">
    <location>
        <begin position="18"/>
        <end position="199"/>
    </location>
</feature>
<dbReference type="InterPro" id="IPR007038">
    <property type="entry name" value="HupE_UreJ"/>
</dbReference>
<name>A0A9X9WUQ6_9PROT</name>
<keyword evidence="4" id="KW-1185">Reference proteome</keyword>
<keyword evidence="2" id="KW-0732">Signal</keyword>
<gene>
    <name evidence="3" type="ORF">GXW76_06845</name>
</gene>
<feature type="transmembrane region" description="Helical" evidence="1">
    <location>
        <begin position="180"/>
        <end position="198"/>
    </location>
</feature>
<protein>
    <recommendedName>
        <fullName evidence="5">Urease accessory protein UreJ</fullName>
    </recommendedName>
</protein>
<keyword evidence="1" id="KW-0812">Transmembrane</keyword>
<keyword evidence="1" id="KW-1133">Transmembrane helix</keyword>
<feature type="signal peptide" evidence="2">
    <location>
        <begin position="1"/>
        <end position="17"/>
    </location>
</feature>
<feature type="transmembrane region" description="Helical" evidence="1">
    <location>
        <begin position="67"/>
        <end position="85"/>
    </location>
</feature>
<reference evidence="3" key="2">
    <citation type="journal article" date="2021" name="Syst. Appl. Microbiol.">
        <title>Roseomonas hellenica sp. nov., isolated from roots of wild-growing Alkanna tinctoria.</title>
        <authorList>
            <person name="Rat A."/>
            <person name="Naranjo H.D."/>
            <person name="Lebbe L."/>
            <person name="Cnockaert M."/>
            <person name="Krigas N."/>
            <person name="Grigoriadou K."/>
            <person name="Maloupa E."/>
            <person name="Willems A."/>
        </authorList>
    </citation>
    <scope>NUCLEOTIDE SEQUENCE</scope>
    <source>
        <strain evidence="3">LMG 31231</strain>
    </source>
</reference>
<accession>A0A9X9WUQ6</accession>
<sequence>MKRLAALLALAPLPALAHHPMGGAVPSTLWEGFASGIGHPVIGVDHLAFLLAAGVLASALPGARGVLAILAFVAGGFLGSLAHVAGIGFGPVEALVALSVLVAGAALLRGTPGALLPAGFALAGLVHGHAFAEAIIGAEQGPLVAYLAALAVMQGAIGIAAMWAAGRIAAAGHGVAMRRVAGFAGVALGVLFLGVSLAG</sequence>
<organism evidence="3 4">
    <name type="scientific">Neoroseomonas soli</name>
    <dbReference type="NCBI Taxonomy" id="1081025"/>
    <lineage>
        <taxon>Bacteria</taxon>
        <taxon>Pseudomonadati</taxon>
        <taxon>Pseudomonadota</taxon>
        <taxon>Alphaproteobacteria</taxon>
        <taxon>Acetobacterales</taxon>
        <taxon>Acetobacteraceae</taxon>
        <taxon>Neoroseomonas</taxon>
    </lineage>
</organism>
<feature type="transmembrane region" description="Helical" evidence="1">
    <location>
        <begin position="41"/>
        <end position="60"/>
    </location>
</feature>
<evidence type="ECO:0008006" key="5">
    <source>
        <dbReference type="Google" id="ProtNLM"/>
    </source>
</evidence>
<evidence type="ECO:0000313" key="3">
    <source>
        <dbReference type="EMBL" id="MBR0670885.1"/>
    </source>
</evidence>